<dbReference type="InterPro" id="IPR013219">
    <property type="entry name" value="Ribosomal_mS33"/>
</dbReference>
<accession>A0A8H7DXY5</accession>
<organism evidence="8 9">
    <name type="scientific">Endocarpon pusillum</name>
    <dbReference type="NCBI Taxonomy" id="364733"/>
    <lineage>
        <taxon>Eukaryota</taxon>
        <taxon>Fungi</taxon>
        <taxon>Dikarya</taxon>
        <taxon>Ascomycota</taxon>
        <taxon>Pezizomycotina</taxon>
        <taxon>Eurotiomycetes</taxon>
        <taxon>Chaetothyriomycetidae</taxon>
        <taxon>Verrucariales</taxon>
        <taxon>Verrucariaceae</taxon>
        <taxon>Endocarpon</taxon>
    </lineage>
</organism>
<protein>
    <recommendedName>
        <fullName evidence="6">Small ribosomal subunit protein mS33</fullName>
    </recommendedName>
</protein>
<dbReference type="AlphaFoldDB" id="A0A8H7DXY5"/>
<keyword evidence="5" id="KW-0687">Ribonucleoprotein</keyword>
<dbReference type="PANTHER" id="PTHR13362:SF2">
    <property type="entry name" value="SMALL RIBOSOMAL SUBUNIT PROTEIN MS33"/>
    <property type="match status" value="1"/>
</dbReference>
<feature type="compositionally biased region" description="Basic residues" evidence="7">
    <location>
        <begin position="113"/>
        <end position="135"/>
    </location>
</feature>
<comment type="similarity">
    <text evidence="2">Belongs to the mitochondrion-specific ribosomal protein mS33 family.</text>
</comment>
<evidence type="ECO:0000313" key="8">
    <source>
        <dbReference type="EMBL" id="KAF7503439.1"/>
    </source>
</evidence>
<keyword evidence="3" id="KW-0689">Ribosomal protein</keyword>
<gene>
    <name evidence="8" type="ORF">GJ744_003731</name>
</gene>
<dbReference type="Pfam" id="PF08293">
    <property type="entry name" value="MRP-S33"/>
    <property type="match status" value="1"/>
</dbReference>
<proteinExistence type="inferred from homology"/>
<evidence type="ECO:0000256" key="1">
    <source>
        <dbReference type="ARBA" id="ARBA00004173"/>
    </source>
</evidence>
<dbReference type="EMBL" id="JAACFV010000178">
    <property type="protein sequence ID" value="KAF7503439.1"/>
    <property type="molecule type" value="Genomic_DNA"/>
</dbReference>
<evidence type="ECO:0000256" key="7">
    <source>
        <dbReference type="SAM" id="MobiDB-lite"/>
    </source>
</evidence>
<dbReference type="PANTHER" id="PTHR13362">
    <property type="entry name" value="MITOCHONDRIAL RIBOSOMAL PROTEIN S33"/>
    <property type="match status" value="1"/>
</dbReference>
<dbReference type="GO" id="GO:0005840">
    <property type="term" value="C:ribosome"/>
    <property type="evidence" value="ECO:0007669"/>
    <property type="project" value="UniProtKB-KW"/>
</dbReference>
<name>A0A8H7DXY5_9EURO</name>
<feature type="region of interest" description="Disordered" evidence="7">
    <location>
        <begin position="112"/>
        <end position="135"/>
    </location>
</feature>
<reference evidence="8" key="1">
    <citation type="submission" date="2020-02" db="EMBL/GenBank/DDBJ databases">
        <authorList>
            <person name="Palmer J.M."/>
        </authorList>
    </citation>
    <scope>NUCLEOTIDE SEQUENCE</scope>
    <source>
        <strain evidence="8">EPUS1.4</strain>
        <tissue evidence="8">Thallus</tissue>
    </source>
</reference>
<sequence length="135" mass="15668">MLREIIYYGNFGEDIDIYKPPRKPSMAGAVPRSRLLELMKVQCNLFSTTYNPDRLRTGNKVLRQRLRGPTLAAYYPRKTATLEDLKRVFKKHDLQVINPREDERLESIALAKLRGKGAPKKKKGKDLTKGRKKKR</sequence>
<dbReference type="GO" id="GO:0005739">
    <property type="term" value="C:mitochondrion"/>
    <property type="evidence" value="ECO:0007669"/>
    <property type="project" value="UniProtKB-SubCell"/>
</dbReference>
<dbReference type="Proteomes" id="UP000606974">
    <property type="component" value="Unassembled WGS sequence"/>
</dbReference>
<evidence type="ECO:0000256" key="3">
    <source>
        <dbReference type="ARBA" id="ARBA00022980"/>
    </source>
</evidence>
<comment type="subcellular location">
    <subcellularLocation>
        <location evidence="1">Mitochondrion</location>
    </subcellularLocation>
</comment>
<evidence type="ECO:0000313" key="9">
    <source>
        <dbReference type="Proteomes" id="UP000606974"/>
    </source>
</evidence>
<dbReference type="GO" id="GO:1990904">
    <property type="term" value="C:ribonucleoprotein complex"/>
    <property type="evidence" value="ECO:0007669"/>
    <property type="project" value="UniProtKB-KW"/>
</dbReference>
<evidence type="ECO:0000256" key="5">
    <source>
        <dbReference type="ARBA" id="ARBA00023274"/>
    </source>
</evidence>
<evidence type="ECO:0000256" key="6">
    <source>
        <dbReference type="ARBA" id="ARBA00035132"/>
    </source>
</evidence>
<comment type="caution">
    <text evidence="8">The sequence shown here is derived from an EMBL/GenBank/DDBJ whole genome shotgun (WGS) entry which is preliminary data.</text>
</comment>
<dbReference type="OrthoDB" id="2257454at2759"/>
<keyword evidence="9" id="KW-1185">Reference proteome</keyword>
<evidence type="ECO:0000256" key="2">
    <source>
        <dbReference type="ARBA" id="ARBA00008970"/>
    </source>
</evidence>
<keyword evidence="4" id="KW-0496">Mitochondrion</keyword>
<evidence type="ECO:0000256" key="4">
    <source>
        <dbReference type="ARBA" id="ARBA00023128"/>
    </source>
</evidence>